<keyword evidence="2 5" id="KW-0812">Transmembrane</keyword>
<proteinExistence type="predicted"/>
<dbReference type="AlphaFoldDB" id="A0A366KA28"/>
<dbReference type="Gene3D" id="1.20.1250.20">
    <property type="entry name" value="MFS general substrate transporter like domains"/>
    <property type="match status" value="2"/>
</dbReference>
<dbReference type="OrthoDB" id="4332123at2"/>
<keyword evidence="8" id="KW-1185">Reference proteome</keyword>
<comment type="caution">
    <text evidence="7">The sequence shown here is derived from an EMBL/GenBank/DDBJ whole genome shotgun (WGS) entry which is preliminary data.</text>
</comment>
<organism evidence="7 8">
    <name type="scientific">Bifidobacterium aemilianum</name>
    <dbReference type="NCBI Taxonomy" id="2493120"/>
    <lineage>
        <taxon>Bacteria</taxon>
        <taxon>Bacillati</taxon>
        <taxon>Actinomycetota</taxon>
        <taxon>Actinomycetes</taxon>
        <taxon>Bifidobacteriales</taxon>
        <taxon>Bifidobacteriaceae</taxon>
        <taxon>Bifidobacterium</taxon>
    </lineage>
</organism>
<feature type="domain" description="Major facilitator superfamily (MFS) profile" evidence="6">
    <location>
        <begin position="14"/>
        <end position="401"/>
    </location>
</feature>
<reference evidence="7 8" key="1">
    <citation type="submission" date="2017-10" db="EMBL/GenBank/DDBJ databases">
        <title>Bifidobacterium xylocopum sp. nov. and Bifidobacterium aemilianum sp. nov., from the carpenter bee (Xylocopa violacea) digestive tract.</title>
        <authorList>
            <person name="Alberoni D."/>
            <person name="Baffoni L."/>
            <person name="Di Gioia D."/>
            <person name="Gaggia F."/>
            <person name="Biavati B."/>
        </authorList>
    </citation>
    <scope>NUCLEOTIDE SEQUENCE [LARGE SCALE GENOMIC DNA]</scope>
    <source>
        <strain evidence="7 8">XV10</strain>
    </source>
</reference>
<dbReference type="InterPro" id="IPR050382">
    <property type="entry name" value="MFS_Na/Anion_cotransporter"/>
</dbReference>
<dbReference type="GO" id="GO:0022857">
    <property type="term" value="F:transmembrane transporter activity"/>
    <property type="evidence" value="ECO:0007669"/>
    <property type="project" value="InterPro"/>
</dbReference>
<dbReference type="GO" id="GO:0005886">
    <property type="term" value="C:plasma membrane"/>
    <property type="evidence" value="ECO:0007669"/>
    <property type="project" value="UniProtKB-SubCell"/>
</dbReference>
<accession>A0A366KA28</accession>
<evidence type="ECO:0000259" key="6">
    <source>
        <dbReference type="PROSITE" id="PS50850"/>
    </source>
</evidence>
<evidence type="ECO:0000313" key="7">
    <source>
        <dbReference type="EMBL" id="RBP98586.1"/>
    </source>
</evidence>
<feature type="transmembrane region" description="Helical" evidence="5">
    <location>
        <begin position="257"/>
        <end position="280"/>
    </location>
</feature>
<keyword evidence="4 5" id="KW-0472">Membrane</keyword>
<feature type="transmembrane region" description="Helical" evidence="5">
    <location>
        <begin position="311"/>
        <end position="333"/>
    </location>
</feature>
<comment type="subcellular location">
    <subcellularLocation>
        <location evidence="1">Cell membrane</location>
        <topology evidence="1">Multi-pass membrane protein</topology>
    </subcellularLocation>
</comment>
<dbReference type="Pfam" id="PF07690">
    <property type="entry name" value="MFS_1"/>
    <property type="match status" value="1"/>
</dbReference>
<keyword evidence="3 5" id="KW-1133">Transmembrane helix</keyword>
<feature type="transmembrane region" description="Helical" evidence="5">
    <location>
        <begin position="287"/>
        <end position="305"/>
    </location>
</feature>
<dbReference type="PANTHER" id="PTHR11662:SF399">
    <property type="entry name" value="FI19708P1-RELATED"/>
    <property type="match status" value="1"/>
</dbReference>
<gene>
    <name evidence="7" type="ORF">CRD60_01700</name>
</gene>
<evidence type="ECO:0000313" key="8">
    <source>
        <dbReference type="Proteomes" id="UP000252530"/>
    </source>
</evidence>
<feature type="transmembrane region" description="Helical" evidence="5">
    <location>
        <begin position="376"/>
        <end position="397"/>
    </location>
</feature>
<feature type="transmembrane region" description="Helical" evidence="5">
    <location>
        <begin position="52"/>
        <end position="72"/>
    </location>
</feature>
<dbReference type="RefSeq" id="WP_113859559.1">
    <property type="nucleotide sequence ID" value="NZ_PDCG01000001.1"/>
</dbReference>
<dbReference type="PANTHER" id="PTHR11662">
    <property type="entry name" value="SOLUTE CARRIER FAMILY 17"/>
    <property type="match status" value="1"/>
</dbReference>
<evidence type="ECO:0000256" key="5">
    <source>
        <dbReference type="SAM" id="Phobius"/>
    </source>
</evidence>
<feature type="transmembrane region" description="Helical" evidence="5">
    <location>
        <begin position="12"/>
        <end position="40"/>
    </location>
</feature>
<dbReference type="CDD" id="cd17319">
    <property type="entry name" value="MFS_ExuT_GudP_like"/>
    <property type="match status" value="1"/>
</dbReference>
<name>A0A366KA28_9BIFI</name>
<evidence type="ECO:0000256" key="1">
    <source>
        <dbReference type="ARBA" id="ARBA00004651"/>
    </source>
</evidence>
<dbReference type="PROSITE" id="PS50850">
    <property type="entry name" value="MFS"/>
    <property type="match status" value="1"/>
</dbReference>
<evidence type="ECO:0000256" key="4">
    <source>
        <dbReference type="ARBA" id="ARBA00023136"/>
    </source>
</evidence>
<feature type="transmembrane region" description="Helical" evidence="5">
    <location>
        <begin position="219"/>
        <end position="237"/>
    </location>
</feature>
<protein>
    <submittedName>
        <fullName evidence="7">MFS transporter</fullName>
    </submittedName>
</protein>
<feature type="transmembrane region" description="Helical" evidence="5">
    <location>
        <begin position="167"/>
        <end position="187"/>
    </location>
</feature>
<dbReference type="InterPro" id="IPR011701">
    <property type="entry name" value="MFS"/>
</dbReference>
<dbReference type="SUPFAM" id="SSF103473">
    <property type="entry name" value="MFS general substrate transporter"/>
    <property type="match status" value="1"/>
</dbReference>
<feature type="transmembrane region" description="Helical" evidence="5">
    <location>
        <begin position="342"/>
        <end position="364"/>
    </location>
</feature>
<sequence>MRRTRASKSTSGALVFSLMAGYTMIYVDKAMISTAVIPIAKQYHLDTSQTGLIMSFFFLGYSLMQIPSGWLADRFGAKRVLMASMAFIGVFTYCFGMANGLIFFVAARLFAGMGHGGYPPSCSKSVAENFPKEQRTFVQSLILSTSGIGSVLFYTIGAALISVDWRIAYLVLGSCFLVSCLLIFLFVPKESEGTLEEDRAVDGAKPKVSLGRLLRDRNVLALFAAMLLINILIYGNGSWLPTFITSKFGLSIQQMGWILAFNAIIQTVFTIYGGSLLSGVFLGKERLVILSCTVISSLSLVAFAFADNLWLAMACLVVFSNIVILAFICLFTWPHKIMDEHLIGSAIGIINTGGTIGGFLAPFIGGTIIKAAHGSFMPAFVFLAVVGIISGLTSLLVKVKD</sequence>
<feature type="transmembrane region" description="Helical" evidence="5">
    <location>
        <begin position="84"/>
        <end position="106"/>
    </location>
</feature>
<dbReference type="EMBL" id="PDCG01000001">
    <property type="protein sequence ID" value="RBP98586.1"/>
    <property type="molecule type" value="Genomic_DNA"/>
</dbReference>
<evidence type="ECO:0000256" key="2">
    <source>
        <dbReference type="ARBA" id="ARBA00022692"/>
    </source>
</evidence>
<evidence type="ECO:0000256" key="3">
    <source>
        <dbReference type="ARBA" id="ARBA00022989"/>
    </source>
</evidence>
<dbReference type="Proteomes" id="UP000252530">
    <property type="component" value="Unassembled WGS sequence"/>
</dbReference>
<dbReference type="InterPro" id="IPR020846">
    <property type="entry name" value="MFS_dom"/>
</dbReference>
<dbReference type="InterPro" id="IPR036259">
    <property type="entry name" value="MFS_trans_sf"/>
</dbReference>